<dbReference type="RefSeq" id="WP_111567186.1">
    <property type="nucleotide sequence ID" value="NZ_QLMI01000005.1"/>
</dbReference>
<reference evidence="2 3" key="1">
    <citation type="submission" date="2018-06" db="EMBL/GenBank/DDBJ databases">
        <title>Genomic Encyclopedia of Type Strains, Phase III (KMG-III): the genomes of soil and plant-associated and newly described type strains.</title>
        <authorList>
            <person name="Whitman W."/>
        </authorList>
    </citation>
    <scope>NUCLEOTIDE SEQUENCE [LARGE SCALE GENOMIC DNA]</scope>
    <source>
        <strain evidence="2 3">CGMCC 1.12398</strain>
    </source>
</reference>
<protein>
    <submittedName>
        <fullName evidence="2">Putative toxin-antitoxin system antitoxin component (TIGR02293 family)</fullName>
    </submittedName>
</protein>
<evidence type="ECO:0000259" key="1">
    <source>
        <dbReference type="Pfam" id="PF09722"/>
    </source>
</evidence>
<sequence>MTTKTTVSKSKQVSKGTVSPKVKSTDAFVKFSPSWVVYHIKDAPGFKLELIDRIRTGVKKDDWKQLIESIGAKEKEFEFILPTSISSMQKKKVYGRETSERIYEISRLFGLGYEVFDSPENFKEWLLTPSKTLGNKKPFELLDSSFGFELVENEIVRIQYNVYS</sequence>
<comment type="caution">
    <text evidence="2">The sequence shown here is derived from an EMBL/GenBank/DDBJ whole genome shotgun (WGS) entry which is preliminary data.</text>
</comment>
<evidence type="ECO:0000313" key="3">
    <source>
        <dbReference type="Proteomes" id="UP000249620"/>
    </source>
</evidence>
<evidence type="ECO:0000313" key="2">
    <source>
        <dbReference type="EMBL" id="RAK21746.1"/>
    </source>
</evidence>
<gene>
    <name evidence="2" type="ORF">B0I03_105179</name>
</gene>
<dbReference type="InterPro" id="IPR024467">
    <property type="entry name" value="Xre/MbcA/ParS-like_toxin-bd"/>
</dbReference>
<keyword evidence="3" id="KW-1185">Reference proteome</keyword>
<feature type="domain" description="Antitoxin Xre/MbcA/ParS-like toxin-binding" evidence="1">
    <location>
        <begin position="112"/>
        <end position="160"/>
    </location>
</feature>
<accession>A0A327YN81</accession>
<dbReference type="Pfam" id="PF09722">
    <property type="entry name" value="Xre_MbcA_ParS_C"/>
    <property type="match status" value="1"/>
</dbReference>
<dbReference type="OrthoDB" id="5770459at2"/>
<dbReference type="EMBL" id="QLMI01000005">
    <property type="protein sequence ID" value="RAK21746.1"/>
    <property type="molecule type" value="Genomic_DNA"/>
</dbReference>
<organism evidence="2 3">
    <name type="scientific">Flavobacterium aquaticum</name>
    <dbReference type="NCBI Taxonomy" id="1236486"/>
    <lineage>
        <taxon>Bacteria</taxon>
        <taxon>Pseudomonadati</taxon>
        <taxon>Bacteroidota</taxon>
        <taxon>Flavobacteriia</taxon>
        <taxon>Flavobacteriales</taxon>
        <taxon>Flavobacteriaceae</taxon>
        <taxon>Flavobacterium</taxon>
    </lineage>
</organism>
<dbReference type="Proteomes" id="UP000249620">
    <property type="component" value="Unassembled WGS sequence"/>
</dbReference>
<name>A0A327YN81_9FLAO</name>
<proteinExistence type="predicted"/>
<dbReference type="AlphaFoldDB" id="A0A327YN81"/>